<reference evidence="1 2" key="1">
    <citation type="submission" date="2018-03" db="EMBL/GenBank/DDBJ databases">
        <authorList>
            <person name="Keele B.F."/>
        </authorList>
    </citation>
    <scope>NUCLEOTIDE SEQUENCE [LARGE SCALE GENOMIC DNA]</scope>
    <source>
        <strain evidence="1 2">CECT 8599</strain>
    </source>
</reference>
<keyword evidence="2" id="KW-1185">Reference proteome</keyword>
<organism evidence="1 2">
    <name type="scientific">Ascidiaceihabitans donghaensis</name>
    <dbReference type="NCBI Taxonomy" id="1510460"/>
    <lineage>
        <taxon>Bacteria</taxon>
        <taxon>Pseudomonadati</taxon>
        <taxon>Pseudomonadota</taxon>
        <taxon>Alphaproteobacteria</taxon>
        <taxon>Rhodobacterales</taxon>
        <taxon>Paracoccaceae</taxon>
        <taxon>Ascidiaceihabitans</taxon>
    </lineage>
</organism>
<evidence type="ECO:0008006" key="3">
    <source>
        <dbReference type="Google" id="ProtNLM"/>
    </source>
</evidence>
<accession>A0A2R8BHW6</accession>
<sequence>MFERYAVFYTCPTDSDLARFAAQWLGWDSASGAKTPRFTTAGLDVAEITQNPHKYGFHGTIKAPFRLAEGMRQQDLEAGFDAVCSTVQIAPLPQLHLASLGRFLALVPKGDTNLLQGLAAQVVQDLDVFRAPLSAAEIERRAPHRLTPQQRGYLDKWGYPHVLDAFRFHMTLTDRLDKPTAAQASAILEQALTGIAMPAQIDALTLMGQAADGQFHQIRRHRINGS</sequence>
<evidence type="ECO:0000313" key="1">
    <source>
        <dbReference type="EMBL" id="SPH22693.1"/>
    </source>
</evidence>
<dbReference type="OrthoDB" id="4954742at2"/>
<protein>
    <recommendedName>
        <fullName evidence="3">Phosphonate metabolism protein</fullName>
    </recommendedName>
</protein>
<dbReference type="RefSeq" id="WP_108829610.1">
    <property type="nucleotide sequence ID" value="NZ_OMOR01000001.1"/>
</dbReference>
<dbReference type="Proteomes" id="UP000244880">
    <property type="component" value="Unassembled WGS sequence"/>
</dbReference>
<dbReference type="PIRSF" id="PIRSF033328">
    <property type="entry name" value="Phest_Mll4975"/>
    <property type="match status" value="1"/>
</dbReference>
<dbReference type="EMBL" id="OMOR01000001">
    <property type="protein sequence ID" value="SPH22693.1"/>
    <property type="molecule type" value="Genomic_DNA"/>
</dbReference>
<dbReference type="InterPro" id="IPR009389">
    <property type="entry name" value="DUF1045"/>
</dbReference>
<gene>
    <name evidence="1" type="ORF">ASD8599_03438</name>
</gene>
<proteinExistence type="predicted"/>
<name>A0A2R8BHW6_9RHOB</name>
<dbReference type="Pfam" id="PF06299">
    <property type="entry name" value="DUF1045"/>
    <property type="match status" value="1"/>
</dbReference>
<dbReference type="AlphaFoldDB" id="A0A2R8BHW6"/>
<evidence type="ECO:0000313" key="2">
    <source>
        <dbReference type="Proteomes" id="UP000244880"/>
    </source>
</evidence>